<sequence length="113" mass="13004">MYKISVTVKDVTITEEYERELSTQKRKDTIHYLLDKLVNDMKPKGCLIVPDIKIDVSEIRAALERSSDALNQVSDFAKGGIIKSEETITVACKEGEFEVKKEEDKPRWRREDA</sequence>
<reference evidence="1" key="1">
    <citation type="submission" date="2020-09" db="EMBL/GenBank/DDBJ databases">
        <authorList>
            <person name="Kim M.K."/>
        </authorList>
    </citation>
    <scope>NUCLEOTIDE SEQUENCE</scope>
    <source>
        <strain evidence="1">BT702</strain>
    </source>
</reference>
<comment type="caution">
    <text evidence="1">The sequence shown here is derived from an EMBL/GenBank/DDBJ whole genome shotgun (WGS) entry which is preliminary data.</text>
</comment>
<dbReference type="EMBL" id="JACWZY010000062">
    <property type="protein sequence ID" value="MBD2705596.1"/>
    <property type="molecule type" value="Genomic_DNA"/>
</dbReference>
<dbReference type="RefSeq" id="WP_190893190.1">
    <property type="nucleotide sequence ID" value="NZ_JACWZY010000062.1"/>
</dbReference>
<evidence type="ECO:0000313" key="1">
    <source>
        <dbReference type="EMBL" id="MBD2705596.1"/>
    </source>
</evidence>
<accession>A0A927AWD9</accession>
<dbReference type="AlphaFoldDB" id="A0A927AWD9"/>
<dbReference type="Proteomes" id="UP000598820">
    <property type="component" value="Unassembled WGS sequence"/>
</dbReference>
<protein>
    <submittedName>
        <fullName evidence="1">Uncharacterized protein</fullName>
    </submittedName>
</protein>
<organism evidence="1 2">
    <name type="scientific">Spirosoma profusum</name>
    <dbReference type="NCBI Taxonomy" id="2771354"/>
    <lineage>
        <taxon>Bacteria</taxon>
        <taxon>Pseudomonadati</taxon>
        <taxon>Bacteroidota</taxon>
        <taxon>Cytophagia</taxon>
        <taxon>Cytophagales</taxon>
        <taxon>Cytophagaceae</taxon>
        <taxon>Spirosoma</taxon>
    </lineage>
</organism>
<proteinExistence type="predicted"/>
<name>A0A927AWD9_9BACT</name>
<keyword evidence="2" id="KW-1185">Reference proteome</keyword>
<gene>
    <name evidence="1" type="ORF">IC229_33620</name>
</gene>
<evidence type="ECO:0000313" key="2">
    <source>
        <dbReference type="Proteomes" id="UP000598820"/>
    </source>
</evidence>